<dbReference type="EMBL" id="FWZX01000004">
    <property type="protein sequence ID" value="SMF08495.1"/>
    <property type="molecule type" value="Genomic_DNA"/>
</dbReference>
<comment type="subcellular location">
    <subcellularLocation>
        <location evidence="1">Cell membrane</location>
        <topology evidence="1">Multi-pass membrane protein</topology>
    </subcellularLocation>
</comment>
<organism evidence="9 10">
    <name type="scientific">Tistlia consotensis USBA 355</name>
    <dbReference type="NCBI Taxonomy" id="560819"/>
    <lineage>
        <taxon>Bacteria</taxon>
        <taxon>Pseudomonadati</taxon>
        <taxon>Pseudomonadota</taxon>
        <taxon>Alphaproteobacteria</taxon>
        <taxon>Rhodospirillales</taxon>
        <taxon>Rhodovibrionaceae</taxon>
        <taxon>Tistlia</taxon>
    </lineage>
</organism>
<keyword evidence="7 8" id="KW-0472">Membrane</keyword>
<feature type="transmembrane region" description="Helical" evidence="8">
    <location>
        <begin position="6"/>
        <end position="26"/>
    </location>
</feature>
<keyword evidence="6 8" id="KW-1133">Transmembrane helix</keyword>
<keyword evidence="4" id="KW-1003">Cell membrane</keyword>
<evidence type="ECO:0000313" key="10">
    <source>
        <dbReference type="Proteomes" id="UP000192917"/>
    </source>
</evidence>
<feature type="transmembrane region" description="Helical" evidence="8">
    <location>
        <begin position="193"/>
        <end position="215"/>
    </location>
</feature>
<evidence type="ECO:0008006" key="11">
    <source>
        <dbReference type="Google" id="ProtNLM"/>
    </source>
</evidence>
<dbReference type="STRING" id="560819.SAMN05428998_104138"/>
<keyword evidence="5 8" id="KW-0812">Transmembrane</keyword>
<dbReference type="Gene3D" id="1.20.1530.20">
    <property type="match status" value="1"/>
</dbReference>
<dbReference type="Pfam" id="PF03547">
    <property type="entry name" value="Mem_trans"/>
    <property type="match status" value="1"/>
</dbReference>
<dbReference type="InterPro" id="IPR038770">
    <property type="entry name" value="Na+/solute_symporter_sf"/>
</dbReference>
<feature type="transmembrane region" description="Helical" evidence="8">
    <location>
        <begin position="125"/>
        <end position="146"/>
    </location>
</feature>
<feature type="transmembrane region" description="Helical" evidence="8">
    <location>
        <begin position="95"/>
        <end position="119"/>
    </location>
</feature>
<comment type="similarity">
    <text evidence="2">Belongs to the auxin efflux carrier (TC 2.A.69) family.</text>
</comment>
<name>A0A1Y6BI10_9PROT</name>
<evidence type="ECO:0000256" key="4">
    <source>
        <dbReference type="ARBA" id="ARBA00022475"/>
    </source>
</evidence>
<dbReference type="PANTHER" id="PTHR36838:SF3">
    <property type="entry name" value="TRANSPORTER AUXIN EFFLUX CARRIER EC FAMILY"/>
    <property type="match status" value="1"/>
</dbReference>
<protein>
    <recommendedName>
        <fullName evidence="11">Malonate transporter</fullName>
    </recommendedName>
</protein>
<evidence type="ECO:0000256" key="5">
    <source>
        <dbReference type="ARBA" id="ARBA00022692"/>
    </source>
</evidence>
<evidence type="ECO:0000256" key="7">
    <source>
        <dbReference type="ARBA" id="ARBA00023136"/>
    </source>
</evidence>
<feature type="transmembrane region" description="Helical" evidence="8">
    <location>
        <begin position="227"/>
        <end position="247"/>
    </location>
</feature>
<feature type="transmembrane region" description="Helical" evidence="8">
    <location>
        <begin position="287"/>
        <end position="310"/>
    </location>
</feature>
<proteinExistence type="inferred from homology"/>
<gene>
    <name evidence="9" type="ORF">SAMN05428998_104138</name>
</gene>
<dbReference type="InterPro" id="IPR004776">
    <property type="entry name" value="Mem_transp_PIN-like"/>
</dbReference>
<keyword evidence="3" id="KW-0813">Transport</keyword>
<sequence>MESIVNVVLPVFAIMAAGYGAGRLGLLGPASSQALNGFVFWCALPALFFGSMAQVPTDQIFNVPYLIAYGGSALATFALALAIAAFAFPNRFGVLAMHALSAIFSNTGYMGIPLLQIAFGKAGTLPGIIATVVNGAVIVGIGIVMLEADRPGIGWRRILRDALLGLVRSPLIVSAFAGLLWSTTGLGLAKPVVAFTGLLGAAAGPCALFAMGLFMVGKSFTAGLGEVGWVTVLKLLVMPAIAVWLAFDLLDMPRVWALSAVIMAALPTGALMFVLAQKYEIYIQRSVAVILISTVASVVTLSALFIWLGVG</sequence>
<dbReference type="GO" id="GO:0055085">
    <property type="term" value="P:transmembrane transport"/>
    <property type="evidence" value="ECO:0007669"/>
    <property type="project" value="InterPro"/>
</dbReference>
<dbReference type="Proteomes" id="UP000192917">
    <property type="component" value="Unassembled WGS sequence"/>
</dbReference>
<evidence type="ECO:0000256" key="2">
    <source>
        <dbReference type="ARBA" id="ARBA00010145"/>
    </source>
</evidence>
<evidence type="ECO:0000313" key="9">
    <source>
        <dbReference type="EMBL" id="SMF08495.1"/>
    </source>
</evidence>
<accession>A0A1Y6BI10</accession>
<keyword evidence="10" id="KW-1185">Reference proteome</keyword>
<evidence type="ECO:0000256" key="1">
    <source>
        <dbReference type="ARBA" id="ARBA00004651"/>
    </source>
</evidence>
<feature type="transmembrane region" description="Helical" evidence="8">
    <location>
        <begin position="158"/>
        <end position="181"/>
    </location>
</feature>
<evidence type="ECO:0000256" key="6">
    <source>
        <dbReference type="ARBA" id="ARBA00022989"/>
    </source>
</evidence>
<dbReference type="GO" id="GO:0005886">
    <property type="term" value="C:plasma membrane"/>
    <property type="evidence" value="ECO:0007669"/>
    <property type="project" value="UniProtKB-SubCell"/>
</dbReference>
<reference evidence="9 10" key="1">
    <citation type="submission" date="2017-04" db="EMBL/GenBank/DDBJ databases">
        <authorList>
            <person name="Afonso C.L."/>
            <person name="Miller P.J."/>
            <person name="Scott M.A."/>
            <person name="Spackman E."/>
            <person name="Goraichik I."/>
            <person name="Dimitrov K.M."/>
            <person name="Suarez D.L."/>
            <person name="Swayne D.E."/>
        </authorList>
    </citation>
    <scope>NUCLEOTIDE SEQUENCE [LARGE SCALE GENOMIC DNA]</scope>
    <source>
        <strain evidence="9 10">USBA 355</strain>
    </source>
</reference>
<dbReference type="PANTHER" id="PTHR36838">
    <property type="entry name" value="AUXIN EFFLUX CARRIER FAMILY PROTEIN"/>
    <property type="match status" value="1"/>
</dbReference>
<evidence type="ECO:0000256" key="8">
    <source>
        <dbReference type="SAM" id="Phobius"/>
    </source>
</evidence>
<feature type="transmembrane region" description="Helical" evidence="8">
    <location>
        <begin position="67"/>
        <end position="88"/>
    </location>
</feature>
<evidence type="ECO:0000256" key="3">
    <source>
        <dbReference type="ARBA" id="ARBA00022448"/>
    </source>
</evidence>
<dbReference type="RefSeq" id="WP_085121842.1">
    <property type="nucleotide sequence ID" value="NZ_FWZX01000004.1"/>
</dbReference>
<dbReference type="AlphaFoldDB" id="A0A1Y6BI10"/>
<feature type="transmembrane region" description="Helical" evidence="8">
    <location>
        <begin position="38"/>
        <end position="55"/>
    </location>
</feature>
<feature type="transmembrane region" description="Helical" evidence="8">
    <location>
        <begin position="253"/>
        <end position="275"/>
    </location>
</feature>